<evidence type="ECO:0000256" key="2">
    <source>
        <dbReference type="ARBA" id="ARBA00023315"/>
    </source>
</evidence>
<keyword evidence="1" id="KW-0808">Transferase</keyword>
<sequence>MADVGVRDATLSDTAAVAEIQVLAWKAAYRPFMPEEPLAEMTASAAPWRERWAEAVTAPPSPRHRLLVAVADGMVTGFAAFAPASDPDLSPEEDAELITLAVDPARAREGHGSRLMAAVADLLREHSFRTAVTWVFTEDTGMRAFLEPAGWAPDGARRTLALGRPVEMIRMHTSLG</sequence>
<dbReference type="InterPro" id="IPR016181">
    <property type="entry name" value="Acyl_CoA_acyltransferase"/>
</dbReference>
<dbReference type="PROSITE" id="PS51186">
    <property type="entry name" value="GNAT"/>
    <property type="match status" value="1"/>
</dbReference>
<dbReference type="CDD" id="cd04301">
    <property type="entry name" value="NAT_SF"/>
    <property type="match status" value="1"/>
</dbReference>
<organism evidence="4 5">
    <name type="scientific">Actinocorallia aurantiaca</name>
    <dbReference type="NCBI Taxonomy" id="46204"/>
    <lineage>
        <taxon>Bacteria</taxon>
        <taxon>Bacillati</taxon>
        <taxon>Actinomycetota</taxon>
        <taxon>Actinomycetes</taxon>
        <taxon>Streptosporangiales</taxon>
        <taxon>Thermomonosporaceae</taxon>
        <taxon>Actinocorallia</taxon>
    </lineage>
</organism>
<dbReference type="Gene3D" id="3.40.630.30">
    <property type="match status" value="1"/>
</dbReference>
<dbReference type="Proteomes" id="UP001501842">
    <property type="component" value="Unassembled WGS sequence"/>
</dbReference>
<dbReference type="InterPro" id="IPR000182">
    <property type="entry name" value="GNAT_dom"/>
</dbReference>
<protein>
    <recommendedName>
        <fullName evidence="3">N-acetyltransferase domain-containing protein</fullName>
    </recommendedName>
</protein>
<dbReference type="SUPFAM" id="SSF55729">
    <property type="entry name" value="Acyl-CoA N-acyltransferases (Nat)"/>
    <property type="match status" value="1"/>
</dbReference>
<dbReference type="RefSeq" id="WP_344458134.1">
    <property type="nucleotide sequence ID" value="NZ_BAAATZ010000039.1"/>
</dbReference>
<feature type="domain" description="N-acetyltransferase" evidence="3">
    <location>
        <begin position="4"/>
        <end position="173"/>
    </location>
</feature>
<reference evidence="5" key="1">
    <citation type="journal article" date="2019" name="Int. J. Syst. Evol. Microbiol.">
        <title>The Global Catalogue of Microorganisms (GCM) 10K type strain sequencing project: providing services to taxonomists for standard genome sequencing and annotation.</title>
        <authorList>
            <consortium name="The Broad Institute Genomics Platform"/>
            <consortium name="The Broad Institute Genome Sequencing Center for Infectious Disease"/>
            <person name="Wu L."/>
            <person name="Ma J."/>
        </authorList>
    </citation>
    <scope>NUCLEOTIDE SEQUENCE [LARGE SCALE GENOMIC DNA]</scope>
    <source>
        <strain evidence="5">JCM 8201</strain>
    </source>
</reference>
<evidence type="ECO:0000256" key="1">
    <source>
        <dbReference type="ARBA" id="ARBA00022679"/>
    </source>
</evidence>
<proteinExistence type="predicted"/>
<dbReference type="EMBL" id="BAAATZ010000039">
    <property type="protein sequence ID" value="GAA2738510.1"/>
    <property type="molecule type" value="Genomic_DNA"/>
</dbReference>
<comment type="caution">
    <text evidence="4">The sequence shown here is derived from an EMBL/GenBank/DDBJ whole genome shotgun (WGS) entry which is preliminary data.</text>
</comment>
<dbReference type="PANTHER" id="PTHR43877">
    <property type="entry name" value="AMINOALKYLPHOSPHONATE N-ACETYLTRANSFERASE-RELATED-RELATED"/>
    <property type="match status" value="1"/>
</dbReference>
<dbReference type="Pfam" id="PF00583">
    <property type="entry name" value="Acetyltransf_1"/>
    <property type="match status" value="1"/>
</dbReference>
<dbReference type="InterPro" id="IPR050832">
    <property type="entry name" value="Bact_Acetyltransf"/>
</dbReference>
<evidence type="ECO:0000313" key="5">
    <source>
        <dbReference type="Proteomes" id="UP001501842"/>
    </source>
</evidence>
<gene>
    <name evidence="4" type="ORF">GCM10010439_72800</name>
</gene>
<name>A0ABP6HDH1_9ACTN</name>
<evidence type="ECO:0000313" key="4">
    <source>
        <dbReference type="EMBL" id="GAA2738510.1"/>
    </source>
</evidence>
<accession>A0ABP6HDH1</accession>
<evidence type="ECO:0000259" key="3">
    <source>
        <dbReference type="PROSITE" id="PS51186"/>
    </source>
</evidence>
<keyword evidence="5" id="KW-1185">Reference proteome</keyword>
<keyword evidence="2" id="KW-0012">Acyltransferase</keyword>